<evidence type="ECO:0000256" key="4">
    <source>
        <dbReference type="ARBA" id="ARBA00022912"/>
    </source>
</evidence>
<reference evidence="6 7" key="1">
    <citation type="submission" date="2014-01" db="EMBL/GenBank/DDBJ databases">
        <title>Plasmidome dynamics in the species complex Clostridium novyi sensu lato converts strains of independent lineages into distinctly different pathogens.</title>
        <authorList>
            <person name="Skarin H."/>
            <person name="Segerman B."/>
        </authorList>
    </citation>
    <scope>NUCLEOTIDE SEQUENCE [LARGE SCALE GENOMIC DNA]</scope>
    <source>
        <strain evidence="6 7">4552</strain>
    </source>
</reference>
<proteinExistence type="inferred from homology"/>
<comment type="caution">
    <text evidence="6">The sequence shown here is derived from an EMBL/GenBank/DDBJ whole genome shotgun (WGS) entry which is preliminary data.</text>
</comment>
<comment type="catalytic activity">
    <reaction evidence="5">
        <text>O-phospho-L-tyrosyl-[protein] + H2O = L-tyrosyl-[protein] + phosphate</text>
        <dbReference type="Rhea" id="RHEA:10684"/>
        <dbReference type="Rhea" id="RHEA-COMP:10136"/>
        <dbReference type="Rhea" id="RHEA-COMP:20101"/>
        <dbReference type="ChEBI" id="CHEBI:15377"/>
        <dbReference type="ChEBI" id="CHEBI:43474"/>
        <dbReference type="ChEBI" id="CHEBI:46858"/>
        <dbReference type="ChEBI" id="CHEBI:61978"/>
        <dbReference type="EC" id="3.1.3.48"/>
    </reaction>
</comment>
<dbReference type="GO" id="GO:0030145">
    <property type="term" value="F:manganese ion binding"/>
    <property type="evidence" value="ECO:0007669"/>
    <property type="project" value="InterPro"/>
</dbReference>
<evidence type="ECO:0000256" key="5">
    <source>
        <dbReference type="ARBA" id="ARBA00051722"/>
    </source>
</evidence>
<evidence type="ECO:0000313" key="7">
    <source>
        <dbReference type="Proteomes" id="UP000030012"/>
    </source>
</evidence>
<dbReference type="OrthoDB" id="9788539at2"/>
<dbReference type="PIRSF" id="PIRSF016557">
    <property type="entry name" value="Caps_synth_CpsB"/>
    <property type="match status" value="1"/>
</dbReference>
<dbReference type="PANTHER" id="PTHR39181">
    <property type="entry name" value="TYROSINE-PROTEIN PHOSPHATASE YWQE"/>
    <property type="match status" value="1"/>
</dbReference>
<sequence length="256" mass="29490">MIDIHCHILPGIDDGSKNIDVSLKMLRIAEEDGISKIIATPHFYRGHYENEYQDVVKSVEELNKLASENNINVEVLPGQEIYLDNYTLKHYKEGKLKGLNDAKYMLIEFSMMDYPKDALDIIYELKLQGIKPIIAHPERYIYVQDDLTILNDFINEQCYFQLNAGSITGVFGKKAQKTSMKLIEYGVCDFVASDAHTTGRRSPKLKEALMTIHNKNKSLYEKLIANNSKILNDDEICYTTKKIKAKRRFLGIFKRK</sequence>
<dbReference type="EC" id="3.1.3.48" evidence="2"/>
<name>A0A0A0IAZ6_CLONO</name>
<dbReference type="EMBL" id="JENJ01000009">
    <property type="protein sequence ID" value="KGM97516.1"/>
    <property type="molecule type" value="Genomic_DNA"/>
</dbReference>
<dbReference type="InterPro" id="IPR016195">
    <property type="entry name" value="Pol/histidinol_Pase-like"/>
</dbReference>
<keyword evidence="4" id="KW-0904">Protein phosphatase</keyword>
<protein>
    <recommendedName>
        <fullName evidence="2">protein-tyrosine-phosphatase</fullName>
        <ecNumber evidence="2">3.1.3.48</ecNumber>
    </recommendedName>
</protein>
<dbReference type="Gene3D" id="3.20.20.140">
    <property type="entry name" value="Metal-dependent hydrolases"/>
    <property type="match status" value="1"/>
</dbReference>
<dbReference type="AlphaFoldDB" id="A0A0A0IAZ6"/>
<dbReference type="Proteomes" id="UP000030012">
    <property type="component" value="Unassembled WGS sequence"/>
</dbReference>
<organism evidence="6 7">
    <name type="scientific">Clostridium novyi A str. 4552</name>
    <dbReference type="NCBI Taxonomy" id="1444289"/>
    <lineage>
        <taxon>Bacteria</taxon>
        <taxon>Bacillati</taxon>
        <taxon>Bacillota</taxon>
        <taxon>Clostridia</taxon>
        <taxon>Eubacteriales</taxon>
        <taxon>Clostridiaceae</taxon>
        <taxon>Clostridium</taxon>
    </lineage>
</organism>
<dbReference type="Pfam" id="PF19567">
    <property type="entry name" value="CpsB_CapC"/>
    <property type="match status" value="1"/>
</dbReference>
<evidence type="ECO:0000313" key="6">
    <source>
        <dbReference type="EMBL" id="KGM97516.1"/>
    </source>
</evidence>
<comment type="similarity">
    <text evidence="1">Belongs to the metallo-dependent hydrolases superfamily. CpsB/CapC family.</text>
</comment>
<dbReference type="RefSeq" id="WP_039253115.1">
    <property type="nucleotide sequence ID" value="NZ_JENJ01000009.1"/>
</dbReference>
<evidence type="ECO:0000256" key="3">
    <source>
        <dbReference type="ARBA" id="ARBA00022801"/>
    </source>
</evidence>
<dbReference type="PANTHER" id="PTHR39181:SF1">
    <property type="entry name" value="TYROSINE-PROTEIN PHOSPHATASE YWQE"/>
    <property type="match status" value="1"/>
</dbReference>
<evidence type="ECO:0000256" key="2">
    <source>
        <dbReference type="ARBA" id="ARBA00013064"/>
    </source>
</evidence>
<dbReference type="InterPro" id="IPR016667">
    <property type="entry name" value="Caps_polysacc_synth_CpsB/CapC"/>
</dbReference>
<accession>A0A0A0IAZ6</accession>
<dbReference type="SUPFAM" id="SSF89550">
    <property type="entry name" value="PHP domain-like"/>
    <property type="match status" value="1"/>
</dbReference>
<keyword evidence="3" id="KW-0378">Hydrolase</keyword>
<gene>
    <name evidence="6" type="ORF">Z968_03070</name>
</gene>
<evidence type="ECO:0000256" key="1">
    <source>
        <dbReference type="ARBA" id="ARBA00005750"/>
    </source>
</evidence>
<dbReference type="GO" id="GO:0004725">
    <property type="term" value="F:protein tyrosine phosphatase activity"/>
    <property type="evidence" value="ECO:0007669"/>
    <property type="project" value="UniProtKB-EC"/>
</dbReference>